<proteinExistence type="predicted"/>
<accession>A0AC60QP34</accession>
<evidence type="ECO:0000313" key="1">
    <source>
        <dbReference type="EMBL" id="KAG0438126.1"/>
    </source>
</evidence>
<name>A0AC60QP34_IXOPE</name>
<sequence>MASGEGMVHCLVVESSEATSSSRWDAANVVDHPFNWETCAGVGRALPLDRSNANSGPLDGLSLDSAHLAFVTLDVDLMSVIDVYLQDLNWLGLSKWLSFPDDNLTITCGIHRVIQLTKSFWRMDSSIAFNCRFWWSSTGSKFTNGQSLKRQSRRQPPTLAYVK</sequence>
<gene>
    <name evidence="1" type="ORF">HPB47_017143</name>
</gene>
<dbReference type="Proteomes" id="UP000805193">
    <property type="component" value="Unassembled WGS sequence"/>
</dbReference>
<keyword evidence="2" id="KW-1185">Reference proteome</keyword>
<reference evidence="1 2" key="1">
    <citation type="journal article" date="2020" name="Cell">
        <title>Large-Scale Comparative Analyses of Tick Genomes Elucidate Their Genetic Diversity and Vector Capacities.</title>
        <authorList>
            <consortium name="Tick Genome and Microbiome Consortium (TIGMIC)"/>
            <person name="Jia N."/>
            <person name="Wang J."/>
            <person name="Shi W."/>
            <person name="Du L."/>
            <person name="Sun Y."/>
            <person name="Zhan W."/>
            <person name="Jiang J.F."/>
            <person name="Wang Q."/>
            <person name="Zhang B."/>
            <person name="Ji P."/>
            <person name="Bell-Sakyi L."/>
            <person name="Cui X.M."/>
            <person name="Yuan T.T."/>
            <person name="Jiang B.G."/>
            <person name="Yang W.F."/>
            <person name="Lam T.T."/>
            <person name="Chang Q.C."/>
            <person name="Ding S.J."/>
            <person name="Wang X.J."/>
            <person name="Zhu J.G."/>
            <person name="Ruan X.D."/>
            <person name="Zhao L."/>
            <person name="Wei J.T."/>
            <person name="Ye R.Z."/>
            <person name="Que T.C."/>
            <person name="Du C.H."/>
            <person name="Zhou Y.H."/>
            <person name="Cheng J.X."/>
            <person name="Dai P.F."/>
            <person name="Guo W.B."/>
            <person name="Han X.H."/>
            <person name="Huang E.J."/>
            <person name="Li L.F."/>
            <person name="Wei W."/>
            <person name="Gao Y.C."/>
            <person name="Liu J.Z."/>
            <person name="Shao H.Z."/>
            <person name="Wang X."/>
            <person name="Wang C.C."/>
            <person name="Yang T.C."/>
            <person name="Huo Q.B."/>
            <person name="Li W."/>
            <person name="Chen H.Y."/>
            <person name="Chen S.E."/>
            <person name="Zhou L.G."/>
            <person name="Ni X.B."/>
            <person name="Tian J.H."/>
            <person name="Sheng Y."/>
            <person name="Liu T."/>
            <person name="Pan Y.S."/>
            <person name="Xia L.Y."/>
            <person name="Li J."/>
            <person name="Zhao F."/>
            <person name="Cao W.C."/>
        </authorList>
    </citation>
    <scope>NUCLEOTIDE SEQUENCE [LARGE SCALE GENOMIC DNA]</scope>
    <source>
        <strain evidence="1">Iper-2018</strain>
    </source>
</reference>
<evidence type="ECO:0000313" key="2">
    <source>
        <dbReference type="Proteomes" id="UP000805193"/>
    </source>
</evidence>
<protein>
    <submittedName>
        <fullName evidence="1">Uncharacterized protein</fullName>
    </submittedName>
</protein>
<comment type="caution">
    <text evidence="1">The sequence shown here is derived from an EMBL/GenBank/DDBJ whole genome shotgun (WGS) entry which is preliminary data.</text>
</comment>
<organism evidence="1 2">
    <name type="scientific">Ixodes persulcatus</name>
    <name type="common">Taiga tick</name>
    <dbReference type="NCBI Taxonomy" id="34615"/>
    <lineage>
        <taxon>Eukaryota</taxon>
        <taxon>Metazoa</taxon>
        <taxon>Ecdysozoa</taxon>
        <taxon>Arthropoda</taxon>
        <taxon>Chelicerata</taxon>
        <taxon>Arachnida</taxon>
        <taxon>Acari</taxon>
        <taxon>Parasitiformes</taxon>
        <taxon>Ixodida</taxon>
        <taxon>Ixodoidea</taxon>
        <taxon>Ixodidae</taxon>
        <taxon>Ixodinae</taxon>
        <taxon>Ixodes</taxon>
    </lineage>
</organism>
<dbReference type="EMBL" id="JABSTQ010005999">
    <property type="protein sequence ID" value="KAG0438126.1"/>
    <property type="molecule type" value="Genomic_DNA"/>
</dbReference>